<evidence type="ECO:0000259" key="1">
    <source>
        <dbReference type="Pfam" id="PF00534"/>
    </source>
</evidence>
<sequence length="352" mass="41236">MNVFAFLAEPASYTVDRNLKVYVPMGIDYCYLLGNSEAKNTREEKVKDVLVHFSKRQQWKYIRRVLREYDTVIFNGYTGLSFLMLFVLNLWYRKSIGIDSDTQYREPSGLFKRCLKRIYLNFVFGNKHVYGLAGGNHTHKNLFRNFGMKEDRIVLMPMMVDNSRFDNAEYKQRSTEVIRFVYVGRLIECKNLDLMIRAFVAHHQKYHNSELHIVGKGVLEESLKKKYASCDFVFFDGPKYGDDLLAVYRQNHVLVLPSTYEPWGLVVNEAMSAGMPVLVSDEVGAHYDLVDGNDTGFVFDAYEEQSLIDAMEQISNMDTYKKYADNAYNFMHNYWNYSLYRKCLEYFINKTA</sequence>
<comment type="caution">
    <text evidence="2">The sequence shown here is derived from an EMBL/GenBank/DDBJ whole genome shotgun (WGS) entry which is preliminary data.</text>
</comment>
<organism evidence="2 3">
    <name type="scientific">Parabacteroides merdae</name>
    <dbReference type="NCBI Taxonomy" id="46503"/>
    <lineage>
        <taxon>Bacteria</taxon>
        <taxon>Pseudomonadati</taxon>
        <taxon>Bacteroidota</taxon>
        <taxon>Bacteroidia</taxon>
        <taxon>Bacteroidales</taxon>
        <taxon>Tannerellaceae</taxon>
        <taxon>Parabacteroides</taxon>
    </lineage>
</organism>
<dbReference type="PANTHER" id="PTHR45947">
    <property type="entry name" value="SULFOQUINOVOSYL TRANSFERASE SQD2"/>
    <property type="match status" value="1"/>
</dbReference>
<reference evidence="2" key="1">
    <citation type="submission" date="2022-01" db="EMBL/GenBank/DDBJ databases">
        <title>Novel bile acid biosynthetic pathways are enriched in the microbiome of centenarians.</title>
        <authorList>
            <person name="Sato Y."/>
            <person name="Atarashi K."/>
            <person name="Plichta R.D."/>
            <person name="Arai Y."/>
            <person name="Sasajima S."/>
            <person name="Kearney M.S."/>
            <person name="Suda W."/>
            <person name="Takeshita K."/>
            <person name="Sasaki T."/>
            <person name="Okamoto S."/>
            <person name="Skelly N.A."/>
            <person name="Okamura Y."/>
            <person name="Vlamakis H."/>
            <person name="Li Y."/>
            <person name="Tanoue T."/>
            <person name="Takei H."/>
            <person name="Nittono H."/>
            <person name="Narushima S."/>
            <person name="Irie J."/>
            <person name="Itoh H."/>
            <person name="Moriya K."/>
            <person name="Sugiura Y."/>
            <person name="Suematsu M."/>
            <person name="Moritoki N."/>
            <person name="Shibata S."/>
            <person name="Littman R.D."/>
            <person name="Fischbach A.M."/>
            <person name="Uwamino Y."/>
            <person name="Inoue T."/>
            <person name="Honda A."/>
            <person name="Hattori M."/>
            <person name="Murai T."/>
            <person name="Xavier J.R."/>
            <person name="Hirose N."/>
            <person name="Honda K."/>
        </authorList>
    </citation>
    <scope>NUCLEOTIDE SEQUENCE</scope>
    <source>
        <strain evidence="2">CE91-St3</strain>
    </source>
</reference>
<dbReference type="RefSeq" id="WP_155160323.1">
    <property type="nucleotide sequence ID" value="NZ_BQNZ01000001.1"/>
</dbReference>
<accession>A0AA37K5C8</accession>
<protein>
    <recommendedName>
        <fullName evidence="1">Glycosyl transferase family 1 domain-containing protein</fullName>
    </recommendedName>
</protein>
<evidence type="ECO:0000313" key="3">
    <source>
        <dbReference type="Proteomes" id="UP001055114"/>
    </source>
</evidence>
<dbReference type="InterPro" id="IPR001296">
    <property type="entry name" value="Glyco_trans_1"/>
</dbReference>
<dbReference type="PANTHER" id="PTHR45947:SF3">
    <property type="entry name" value="SULFOQUINOVOSYL TRANSFERASE SQD2"/>
    <property type="match status" value="1"/>
</dbReference>
<dbReference type="Pfam" id="PF00534">
    <property type="entry name" value="Glycos_transf_1"/>
    <property type="match status" value="1"/>
</dbReference>
<dbReference type="SUPFAM" id="SSF53756">
    <property type="entry name" value="UDP-Glycosyltransferase/glycogen phosphorylase"/>
    <property type="match status" value="1"/>
</dbReference>
<dbReference type="CDD" id="cd03801">
    <property type="entry name" value="GT4_PimA-like"/>
    <property type="match status" value="1"/>
</dbReference>
<dbReference type="AlphaFoldDB" id="A0AA37K5C8"/>
<evidence type="ECO:0000313" key="2">
    <source>
        <dbReference type="EMBL" id="GKH71593.1"/>
    </source>
</evidence>
<dbReference type="GO" id="GO:0016757">
    <property type="term" value="F:glycosyltransferase activity"/>
    <property type="evidence" value="ECO:0007669"/>
    <property type="project" value="InterPro"/>
</dbReference>
<dbReference type="EMBL" id="BQNZ01000001">
    <property type="protein sequence ID" value="GKH71593.1"/>
    <property type="molecule type" value="Genomic_DNA"/>
</dbReference>
<name>A0AA37K5C8_9BACT</name>
<dbReference type="Proteomes" id="UP001055114">
    <property type="component" value="Unassembled WGS sequence"/>
</dbReference>
<proteinExistence type="predicted"/>
<feature type="domain" description="Glycosyl transferase family 1" evidence="1">
    <location>
        <begin position="175"/>
        <end position="329"/>
    </location>
</feature>
<dbReference type="Gene3D" id="3.40.50.2000">
    <property type="entry name" value="Glycogen Phosphorylase B"/>
    <property type="match status" value="1"/>
</dbReference>
<dbReference type="InterPro" id="IPR050194">
    <property type="entry name" value="Glycosyltransferase_grp1"/>
</dbReference>
<gene>
    <name evidence="2" type="ORF">CE91St3_14560</name>
</gene>